<keyword evidence="1" id="KW-0732">Signal</keyword>
<gene>
    <name evidence="2" type="ORF">CRP01_29770</name>
</gene>
<dbReference type="Proteomes" id="UP000223913">
    <property type="component" value="Unassembled WGS sequence"/>
</dbReference>
<accession>A0A2D0N3B2</accession>
<feature type="signal peptide" evidence="1">
    <location>
        <begin position="1"/>
        <end position="20"/>
    </location>
</feature>
<sequence length="743" mass="85085">MRVPLFTLLCALIAISFRLAGQTAGYTDVPFFQESHDGYLVDSMNRAANDVRSVLPDPAGEVWIATKNGVYRKPKEHRHWDLMIQGNDQGPAYDLSRGSDGTFWIAAWNGIYAYRNGKMIKAVGPTGPVAQISATGSMVYALGPLGVWQLQEDRWQQLELDIARSIRKVLPVKENELWIGTDVGLYYCLNNACVLYQDTSELLSAYVQGMDYDPMGNLWVGGLGGITIRNEQGKIAVKRPQDGLPNAQVTVVRRAPDGSMWVGTDHGISRFPAAGETYSVLLNKRWLMADEVRDIAFDPEGNAWIATSGGVSCIKKEAYTLSRKADYFYDRMLRRNLREPWIIGRFRLTTAGDTTSIVPDDDDNDGEYNAMYLAMESFRYATTGAPSARERAQKSFDFLYKLREITGTDGFFARTIIPAEWQQMHDPNREYTPQELADELIKNPRHKPVRQRWHLTEDGRQKWKGDTSSDELCGHLFGYYCYYHLAADNRERARINRHVSQITDHLIRNDFNLVDVDGKPTKWGVWSPQSLNEDPDWAPEKALNSLEILSWLKFAAYISENEAYERAYRRLIEEEGYLENAMGILQPNPAFETYFDIFLALYIFPPLIEYETDPARSARYRALLDGWFARNRSIKSPLVNFTYNWLAGGADELDSSIAFLKDMPLDLVDWQMDNSRREDLQLVREPILEEIQVNALRPPGEYRSIRWDKNPYLAVAGNPHQEREPVFWLLPYWMGRYLGLIAN</sequence>
<comment type="caution">
    <text evidence="2">The sequence shown here is derived from an EMBL/GenBank/DDBJ whole genome shotgun (WGS) entry which is preliminary data.</text>
</comment>
<keyword evidence="3" id="KW-1185">Reference proteome</keyword>
<reference evidence="2 3" key="1">
    <citation type="submission" date="2017-10" db="EMBL/GenBank/DDBJ databases">
        <title>The draft genome sequence of Lewinella nigricans NBRC 102662.</title>
        <authorList>
            <person name="Wang K."/>
        </authorList>
    </citation>
    <scope>NUCLEOTIDE SEQUENCE [LARGE SCALE GENOMIC DNA]</scope>
    <source>
        <strain evidence="2 3">NBRC 102662</strain>
    </source>
</reference>
<name>A0A2D0N3B2_FLAN2</name>
<dbReference type="OrthoDB" id="610763at2"/>
<dbReference type="InterPro" id="IPR015943">
    <property type="entry name" value="WD40/YVTN_repeat-like_dom_sf"/>
</dbReference>
<dbReference type="RefSeq" id="WP_099153710.1">
    <property type="nucleotide sequence ID" value="NZ_PDUD01000035.1"/>
</dbReference>
<evidence type="ECO:0000256" key="1">
    <source>
        <dbReference type="SAM" id="SignalP"/>
    </source>
</evidence>
<dbReference type="SUPFAM" id="SSF63829">
    <property type="entry name" value="Calcium-dependent phosphotriesterase"/>
    <property type="match status" value="2"/>
</dbReference>
<protein>
    <submittedName>
        <fullName evidence="2">Regulator</fullName>
    </submittedName>
</protein>
<evidence type="ECO:0000313" key="2">
    <source>
        <dbReference type="EMBL" id="PHN02994.1"/>
    </source>
</evidence>
<organism evidence="2 3">
    <name type="scientific">Flavilitoribacter nigricans (strain ATCC 23147 / DSM 23189 / NBRC 102662 / NCIMB 1420 / SS-2)</name>
    <name type="common">Lewinella nigricans</name>
    <dbReference type="NCBI Taxonomy" id="1122177"/>
    <lineage>
        <taxon>Bacteria</taxon>
        <taxon>Pseudomonadati</taxon>
        <taxon>Bacteroidota</taxon>
        <taxon>Saprospiria</taxon>
        <taxon>Saprospirales</taxon>
        <taxon>Lewinellaceae</taxon>
        <taxon>Flavilitoribacter</taxon>
    </lineage>
</organism>
<dbReference type="EMBL" id="PDUD01000035">
    <property type="protein sequence ID" value="PHN02994.1"/>
    <property type="molecule type" value="Genomic_DNA"/>
</dbReference>
<dbReference type="AlphaFoldDB" id="A0A2D0N3B2"/>
<dbReference type="Gene3D" id="2.130.10.10">
    <property type="entry name" value="YVTN repeat-like/Quinoprotein amine dehydrogenase"/>
    <property type="match status" value="2"/>
</dbReference>
<proteinExistence type="predicted"/>
<evidence type="ECO:0000313" key="3">
    <source>
        <dbReference type="Proteomes" id="UP000223913"/>
    </source>
</evidence>
<feature type="chain" id="PRO_5012022527" evidence="1">
    <location>
        <begin position="21"/>
        <end position="743"/>
    </location>
</feature>